<feature type="coiled-coil region" evidence="7">
    <location>
        <begin position="62"/>
        <end position="89"/>
    </location>
</feature>
<evidence type="ECO:0000256" key="1">
    <source>
        <dbReference type="ARBA" id="ARBA00009616"/>
    </source>
</evidence>
<protein>
    <submittedName>
        <fullName evidence="11">Striatin-3-like isoform X3</fullName>
    </submittedName>
</protein>
<feature type="repeat" description="WD" evidence="6">
    <location>
        <begin position="490"/>
        <end position="523"/>
    </location>
</feature>
<dbReference type="Pfam" id="PF08232">
    <property type="entry name" value="Striatin"/>
    <property type="match status" value="1"/>
</dbReference>
<dbReference type="PANTHER" id="PTHR15653:SF0">
    <property type="entry name" value="CONNECTOR OF KINASE TO AP-1, ISOFORM E"/>
    <property type="match status" value="1"/>
</dbReference>
<dbReference type="Pfam" id="PF00400">
    <property type="entry name" value="WD40"/>
    <property type="match status" value="5"/>
</dbReference>
<dbReference type="PROSITE" id="PS50294">
    <property type="entry name" value="WD_REPEATS_REGION"/>
    <property type="match status" value="4"/>
</dbReference>
<dbReference type="Gene3D" id="2.130.10.10">
    <property type="entry name" value="YVTN repeat-like/Quinoprotein amine dehydrogenase"/>
    <property type="match status" value="3"/>
</dbReference>
<evidence type="ECO:0000256" key="5">
    <source>
        <dbReference type="ARBA" id="ARBA00023054"/>
    </source>
</evidence>
<evidence type="ECO:0000256" key="8">
    <source>
        <dbReference type="SAM" id="MobiDB-lite"/>
    </source>
</evidence>
<dbReference type="PRINTS" id="PR00320">
    <property type="entry name" value="GPROTEINBRPT"/>
</dbReference>
<dbReference type="PANTHER" id="PTHR15653">
    <property type="entry name" value="STRIATIN"/>
    <property type="match status" value="1"/>
</dbReference>
<dbReference type="GeneID" id="106808300"/>
<evidence type="ECO:0000313" key="11">
    <source>
        <dbReference type="RefSeq" id="XP_014666463.1"/>
    </source>
</evidence>
<dbReference type="SUPFAM" id="SSF50978">
    <property type="entry name" value="WD40 repeat-like"/>
    <property type="match status" value="1"/>
</dbReference>
<dbReference type="InterPro" id="IPR013258">
    <property type="entry name" value="Striatin_N"/>
</dbReference>
<dbReference type="InterPro" id="IPR051488">
    <property type="entry name" value="WD_repeat_striatin"/>
</dbReference>
<dbReference type="InterPro" id="IPR015943">
    <property type="entry name" value="WD40/YVTN_repeat-like_dom_sf"/>
</dbReference>
<keyword evidence="10" id="KW-1185">Reference proteome</keyword>
<dbReference type="Gene3D" id="1.20.5.300">
    <property type="match status" value="1"/>
</dbReference>
<evidence type="ECO:0000256" key="3">
    <source>
        <dbReference type="ARBA" id="ARBA00022737"/>
    </source>
</evidence>
<keyword evidence="4" id="KW-0112">Calmodulin-binding</keyword>
<keyword evidence="2 6" id="KW-0853">WD repeat</keyword>
<keyword evidence="3" id="KW-0677">Repeat</keyword>
<sequence>MVEEGPAGNTQISNGPNSQAGPSITGFGVKGVDDQVPRTLPYSIPGILHFIQHEWARFEMERSQWEVEKAELQARIAFLQGERQGQENLKRDLVRRIKMLEYALKQERARFHKLKYGADMLPDNKELEEAEDLNGDNYLTGVENHSWKQGRQLLRQYLQEIGYTDTIIDVRSARVRQLLGLSPNNNDLGKELATLPAVNGDQTTKRVSDGQGRRVQAKKHPATLGEGALLESEAAVIDTFSFLSTENDLEVEDDEENEADLIDETLADELDRIDVKKPKPKGMTRSNEGMARMDDVLANETEEALSQFDFLGSDGADGAGEARTQGDGTEWEKSELAAAPPPGDNDWNVDEQMLSRLKQEYSKDSKHSRNMQTGPNDANIPFPAGPRRPLPAEEGFEPGFGLGELAGLTIQNDCELSYDLSSSKDALRKTWNAKYTLRSHFDGIRALVFHPVDPVLITASEDHTLKLWNLDKTVPAKKTASLDVEPVYTFRGHTGAVLSLAMSVSGEECFSGGIDSSIRCWKIPSSNVDPYDMYDPSVLAATLTGHTGAVWGLSVHSSNNRLLSCASDGTVRLWQPYTKEPLLKTFTSENGLIPTSIDFVRSDPIQMVAAYSDCDAVIYDLETSQPVIHLESKDLSEPGVLSTIHQVVSHPTLPITVTAHEDRHIRFFDNNTGKMVHTMVAHLDAVTSLAIDPNGLYLLSGSHDCSIRLWNLDSKTCVQEITSHRKKFDESIYDVAFHPSRPYIASAGADALAKVFV</sequence>
<dbReference type="RefSeq" id="XP_014666463.1">
    <property type="nucleotide sequence ID" value="XM_014810977.1"/>
</dbReference>
<dbReference type="PROSITE" id="PS00678">
    <property type="entry name" value="WD_REPEATS_1"/>
    <property type="match status" value="2"/>
</dbReference>
<dbReference type="CDD" id="cd00200">
    <property type="entry name" value="WD40"/>
    <property type="match status" value="1"/>
</dbReference>
<dbReference type="Proteomes" id="UP000695022">
    <property type="component" value="Unplaced"/>
</dbReference>
<evidence type="ECO:0000256" key="7">
    <source>
        <dbReference type="SAM" id="Coils"/>
    </source>
</evidence>
<dbReference type="InterPro" id="IPR036322">
    <property type="entry name" value="WD40_repeat_dom_sf"/>
</dbReference>
<evidence type="ECO:0000256" key="2">
    <source>
        <dbReference type="ARBA" id="ARBA00022574"/>
    </source>
</evidence>
<gene>
    <name evidence="11" type="primary">LOC106808300</name>
</gene>
<feature type="compositionally biased region" description="Polar residues" evidence="8">
    <location>
        <begin position="8"/>
        <end position="22"/>
    </location>
</feature>
<name>A0ABM1E2P2_PRICU</name>
<feature type="repeat" description="WD" evidence="6">
    <location>
        <begin position="679"/>
        <end position="720"/>
    </location>
</feature>
<dbReference type="InterPro" id="IPR001680">
    <property type="entry name" value="WD40_rpt"/>
</dbReference>
<feature type="region of interest" description="Disordered" evidence="8">
    <location>
        <begin position="312"/>
        <end position="348"/>
    </location>
</feature>
<evidence type="ECO:0000256" key="4">
    <source>
        <dbReference type="ARBA" id="ARBA00022860"/>
    </source>
</evidence>
<feature type="domain" description="Striatin N-terminal" evidence="9">
    <location>
        <begin position="44"/>
        <end position="168"/>
    </location>
</feature>
<evidence type="ECO:0000313" key="10">
    <source>
        <dbReference type="Proteomes" id="UP000695022"/>
    </source>
</evidence>
<organism evidence="10 11">
    <name type="scientific">Priapulus caudatus</name>
    <name type="common">Priapulid worm</name>
    <dbReference type="NCBI Taxonomy" id="37621"/>
    <lineage>
        <taxon>Eukaryota</taxon>
        <taxon>Metazoa</taxon>
        <taxon>Ecdysozoa</taxon>
        <taxon>Scalidophora</taxon>
        <taxon>Priapulida</taxon>
        <taxon>Priapulimorpha</taxon>
        <taxon>Priapulimorphida</taxon>
        <taxon>Priapulidae</taxon>
        <taxon>Priapulus</taxon>
    </lineage>
</organism>
<dbReference type="InterPro" id="IPR020472">
    <property type="entry name" value="WD40_PAC1"/>
</dbReference>
<reference evidence="11" key="1">
    <citation type="submission" date="2025-08" db="UniProtKB">
        <authorList>
            <consortium name="RefSeq"/>
        </authorList>
    </citation>
    <scope>IDENTIFICATION</scope>
</reference>
<feature type="repeat" description="WD" evidence="6">
    <location>
        <begin position="437"/>
        <end position="478"/>
    </location>
</feature>
<dbReference type="PROSITE" id="PS50082">
    <property type="entry name" value="WD_REPEATS_2"/>
    <property type="match status" value="4"/>
</dbReference>
<feature type="region of interest" description="Disordered" evidence="8">
    <location>
        <begin position="360"/>
        <end position="393"/>
    </location>
</feature>
<feature type="region of interest" description="Disordered" evidence="8">
    <location>
        <begin position="1"/>
        <end position="28"/>
    </location>
</feature>
<comment type="similarity">
    <text evidence="1">Belongs to the WD repeat striatin family.</text>
</comment>
<evidence type="ECO:0000256" key="6">
    <source>
        <dbReference type="PROSITE-ProRule" id="PRU00221"/>
    </source>
</evidence>
<dbReference type="SMART" id="SM00320">
    <property type="entry name" value="WD40"/>
    <property type="match status" value="7"/>
</dbReference>
<dbReference type="InterPro" id="IPR019775">
    <property type="entry name" value="WD40_repeat_CS"/>
</dbReference>
<accession>A0ABM1E2P2</accession>
<keyword evidence="5 7" id="KW-0175">Coiled coil</keyword>
<feature type="repeat" description="WD" evidence="6">
    <location>
        <begin position="543"/>
        <end position="584"/>
    </location>
</feature>
<proteinExistence type="inferred from homology"/>
<evidence type="ECO:0000259" key="9">
    <source>
        <dbReference type="Pfam" id="PF08232"/>
    </source>
</evidence>